<organism evidence="2 3">
    <name type="scientific">Caerostris extrusa</name>
    <name type="common">Bark spider</name>
    <name type="synonym">Caerostris bankana</name>
    <dbReference type="NCBI Taxonomy" id="172846"/>
    <lineage>
        <taxon>Eukaryota</taxon>
        <taxon>Metazoa</taxon>
        <taxon>Ecdysozoa</taxon>
        <taxon>Arthropoda</taxon>
        <taxon>Chelicerata</taxon>
        <taxon>Arachnida</taxon>
        <taxon>Araneae</taxon>
        <taxon>Araneomorphae</taxon>
        <taxon>Entelegynae</taxon>
        <taxon>Araneoidea</taxon>
        <taxon>Araneidae</taxon>
        <taxon>Caerostris</taxon>
    </lineage>
</organism>
<feature type="compositionally biased region" description="Polar residues" evidence="1">
    <location>
        <begin position="25"/>
        <end position="44"/>
    </location>
</feature>
<name>A0AAV4NRS2_CAEEX</name>
<proteinExistence type="predicted"/>
<gene>
    <name evidence="2" type="ORF">CEXT_522851</name>
</gene>
<protein>
    <submittedName>
        <fullName evidence="2">Uncharacterized protein</fullName>
    </submittedName>
</protein>
<comment type="caution">
    <text evidence="2">The sequence shown here is derived from an EMBL/GenBank/DDBJ whole genome shotgun (WGS) entry which is preliminary data.</text>
</comment>
<feature type="compositionally biased region" description="Polar residues" evidence="1">
    <location>
        <begin position="1"/>
        <end position="18"/>
    </location>
</feature>
<feature type="compositionally biased region" description="Low complexity" evidence="1">
    <location>
        <begin position="49"/>
        <end position="64"/>
    </location>
</feature>
<dbReference type="EMBL" id="BPLR01021194">
    <property type="protein sequence ID" value="GIX87000.1"/>
    <property type="molecule type" value="Genomic_DNA"/>
</dbReference>
<evidence type="ECO:0000313" key="2">
    <source>
        <dbReference type="EMBL" id="GIX87000.1"/>
    </source>
</evidence>
<feature type="region of interest" description="Disordered" evidence="1">
    <location>
        <begin position="1"/>
        <end position="96"/>
    </location>
</feature>
<sequence>MSGSRYAISDNQASASENESDRYSSPKQYAVHNNNKSLQPQQVSDEPVSLSNQKQKSLSSLQLNHTDSMVQDISAVDSNVPKNSPNASSDKETGSLKNYDVKSIHSITPSVVLNSVSSSVSSLQNVSSSKESPRKIMTINILHWMLGAICHQALSAKKVPCFQII</sequence>
<reference evidence="2 3" key="1">
    <citation type="submission" date="2021-06" db="EMBL/GenBank/DDBJ databases">
        <title>Caerostris extrusa draft genome.</title>
        <authorList>
            <person name="Kono N."/>
            <person name="Arakawa K."/>
        </authorList>
    </citation>
    <scope>NUCLEOTIDE SEQUENCE [LARGE SCALE GENOMIC DNA]</scope>
</reference>
<evidence type="ECO:0000313" key="3">
    <source>
        <dbReference type="Proteomes" id="UP001054945"/>
    </source>
</evidence>
<dbReference type="AlphaFoldDB" id="A0AAV4NRS2"/>
<dbReference type="Proteomes" id="UP001054945">
    <property type="component" value="Unassembled WGS sequence"/>
</dbReference>
<accession>A0AAV4NRS2</accession>
<feature type="compositionally biased region" description="Polar residues" evidence="1">
    <location>
        <begin position="65"/>
        <end position="88"/>
    </location>
</feature>
<keyword evidence="3" id="KW-1185">Reference proteome</keyword>
<evidence type="ECO:0000256" key="1">
    <source>
        <dbReference type="SAM" id="MobiDB-lite"/>
    </source>
</evidence>